<evidence type="ECO:0000313" key="2">
    <source>
        <dbReference type="EMBL" id="KAF9467099.1"/>
    </source>
</evidence>
<keyword evidence="3" id="KW-1185">Reference proteome</keyword>
<comment type="caution">
    <text evidence="2">The sequence shown here is derived from an EMBL/GenBank/DDBJ whole genome shotgun (WGS) entry which is preliminary data.</text>
</comment>
<keyword evidence="1" id="KW-0812">Transmembrane</keyword>
<keyword evidence="1" id="KW-0472">Membrane</keyword>
<dbReference type="OrthoDB" id="2644397at2759"/>
<gene>
    <name evidence="2" type="ORF">BDZ94DRAFT_1233283</name>
</gene>
<reference evidence="2" key="1">
    <citation type="submission" date="2020-11" db="EMBL/GenBank/DDBJ databases">
        <authorList>
            <consortium name="DOE Joint Genome Institute"/>
            <person name="Ahrendt S."/>
            <person name="Riley R."/>
            <person name="Andreopoulos W."/>
            <person name="Labutti K."/>
            <person name="Pangilinan J."/>
            <person name="Ruiz-Duenas F.J."/>
            <person name="Barrasa J.M."/>
            <person name="Sanchez-Garcia M."/>
            <person name="Camarero S."/>
            <person name="Miyauchi S."/>
            <person name="Serrano A."/>
            <person name="Linde D."/>
            <person name="Babiker R."/>
            <person name="Drula E."/>
            <person name="Ayuso-Fernandez I."/>
            <person name="Pacheco R."/>
            <person name="Padilla G."/>
            <person name="Ferreira P."/>
            <person name="Barriuso J."/>
            <person name="Kellner H."/>
            <person name="Castanera R."/>
            <person name="Alfaro M."/>
            <person name="Ramirez L."/>
            <person name="Pisabarro A.G."/>
            <person name="Kuo A."/>
            <person name="Tritt A."/>
            <person name="Lipzen A."/>
            <person name="He G."/>
            <person name="Yan M."/>
            <person name="Ng V."/>
            <person name="Cullen D."/>
            <person name="Martin F."/>
            <person name="Rosso M.-N."/>
            <person name="Henrissat B."/>
            <person name="Hibbett D."/>
            <person name="Martinez A.T."/>
            <person name="Grigoriev I.V."/>
        </authorList>
    </citation>
    <scope>NUCLEOTIDE SEQUENCE</scope>
    <source>
        <strain evidence="2">CBS 247.69</strain>
    </source>
</reference>
<name>A0A9P5YEC4_9AGAR</name>
<organism evidence="2 3">
    <name type="scientific">Collybia nuda</name>
    <dbReference type="NCBI Taxonomy" id="64659"/>
    <lineage>
        <taxon>Eukaryota</taxon>
        <taxon>Fungi</taxon>
        <taxon>Dikarya</taxon>
        <taxon>Basidiomycota</taxon>
        <taxon>Agaricomycotina</taxon>
        <taxon>Agaricomycetes</taxon>
        <taxon>Agaricomycetidae</taxon>
        <taxon>Agaricales</taxon>
        <taxon>Tricholomatineae</taxon>
        <taxon>Clitocybaceae</taxon>
        <taxon>Collybia</taxon>
    </lineage>
</organism>
<proteinExistence type="predicted"/>
<keyword evidence="1" id="KW-1133">Transmembrane helix</keyword>
<protein>
    <submittedName>
        <fullName evidence="2">Uncharacterized protein</fullName>
    </submittedName>
</protein>
<sequence>MTGTGLLPSAESNFTEQEPVLVNLHDLENALENVTAALFWSAAHIRKSGFEKPPSHTGIANINKLVLTSHLKLNVVPVIIGLCTSISLLFLAMCMVGIKDSIKPPVERVGILHMFWLSGIGSMAQEQIALVEKPTTQNLREAGMFEIRIADGSAYIGEDAGGLTSRKRWNR</sequence>
<feature type="transmembrane region" description="Helical" evidence="1">
    <location>
        <begin position="75"/>
        <end position="98"/>
    </location>
</feature>
<dbReference type="AlphaFoldDB" id="A0A9P5YEC4"/>
<evidence type="ECO:0000256" key="1">
    <source>
        <dbReference type="SAM" id="Phobius"/>
    </source>
</evidence>
<dbReference type="Proteomes" id="UP000807353">
    <property type="component" value="Unassembled WGS sequence"/>
</dbReference>
<accession>A0A9P5YEC4</accession>
<evidence type="ECO:0000313" key="3">
    <source>
        <dbReference type="Proteomes" id="UP000807353"/>
    </source>
</evidence>
<dbReference type="EMBL" id="MU150238">
    <property type="protein sequence ID" value="KAF9467099.1"/>
    <property type="molecule type" value="Genomic_DNA"/>
</dbReference>